<keyword evidence="9" id="KW-0539">Nucleus</keyword>
<name>A0A5J5FBN7_9PEZI</name>
<comment type="subunit">
    <text evidence="5">May form a complex with LTO1.</text>
</comment>
<evidence type="ECO:0000313" key="13">
    <source>
        <dbReference type="Proteomes" id="UP000326924"/>
    </source>
</evidence>
<comment type="function">
    <text evidence="1">The complex LTO1:YAE1 may function as a target specific adapter that probably recruits apo-RPLI1 to the cytosolic iron-sulfur protein assembly (CIA) complex machinery. May be required for biogenesis of the large ribosomal subunit and initiation of translation.</text>
</comment>
<reference evidence="12 13" key="1">
    <citation type="submission" date="2019-09" db="EMBL/GenBank/DDBJ databases">
        <title>Draft genome of the ectomycorrhizal ascomycete Sphaerosporella brunnea.</title>
        <authorList>
            <consortium name="DOE Joint Genome Institute"/>
            <person name="Benucci G.M."/>
            <person name="Marozzi G."/>
            <person name="Antonielli L."/>
            <person name="Sanchez S."/>
            <person name="Marco P."/>
            <person name="Wang X."/>
            <person name="Falini L.B."/>
            <person name="Barry K."/>
            <person name="Haridas S."/>
            <person name="Lipzen A."/>
            <person name="Labutti K."/>
            <person name="Grigoriev I.V."/>
            <person name="Murat C."/>
            <person name="Martin F."/>
            <person name="Albertini E."/>
            <person name="Donnini D."/>
            <person name="Bonito G."/>
        </authorList>
    </citation>
    <scope>NUCLEOTIDE SEQUENCE [LARGE SCALE GENOMIC DNA]</scope>
    <source>
        <strain evidence="12 13">Sb_GMNB300</strain>
    </source>
</reference>
<proteinExistence type="inferred from homology"/>
<dbReference type="GO" id="GO:0005634">
    <property type="term" value="C:nucleus"/>
    <property type="evidence" value="ECO:0007669"/>
    <property type="project" value="UniProtKB-SubCell"/>
</dbReference>
<dbReference type="EMBL" id="VXIS01000002">
    <property type="protein sequence ID" value="KAA8914843.1"/>
    <property type="molecule type" value="Genomic_DNA"/>
</dbReference>
<gene>
    <name evidence="12" type="ORF">FN846DRAFT_885649</name>
</gene>
<evidence type="ECO:0000256" key="10">
    <source>
        <dbReference type="SAM" id="MobiDB-lite"/>
    </source>
</evidence>
<dbReference type="PANTHER" id="PTHR18829">
    <property type="entry name" value="PROTEIN YAE1 HOMOLOG"/>
    <property type="match status" value="1"/>
</dbReference>
<evidence type="ECO:0000256" key="7">
    <source>
        <dbReference type="ARBA" id="ARBA00018400"/>
    </source>
</evidence>
<sequence>MNPATLTPPTTPPLEAQILDDVFSTSSSPAHSRPPSPGPTPDLQKLRQTHTTSGYRDGITLSKGSHIQAGFDEGYPLGGRIGLQVGWLLGVLAGLRNVFPQDEEVVKTCREADSELRIEKVFDKEWWDGEGVWKWKVEGEEEGGVTLDEVADQFPVLRTWRERVVRLAEGMGLGRKTLEEAEREVEDEAVEEVTDQMKETAF</sequence>
<dbReference type="OrthoDB" id="20086at2759"/>
<dbReference type="InterPro" id="IPR038881">
    <property type="entry name" value="Yae1-like"/>
</dbReference>
<dbReference type="PANTHER" id="PTHR18829:SF0">
    <property type="entry name" value="PROTEIN YAE1 HOMOLOG"/>
    <property type="match status" value="1"/>
</dbReference>
<feature type="region of interest" description="Disordered" evidence="10">
    <location>
        <begin position="22"/>
        <end position="59"/>
    </location>
</feature>
<dbReference type="InParanoid" id="A0A5J5FBN7"/>
<keyword evidence="8" id="KW-0963">Cytoplasm</keyword>
<evidence type="ECO:0000256" key="4">
    <source>
        <dbReference type="ARBA" id="ARBA00007096"/>
    </source>
</evidence>
<comment type="subcellular location">
    <subcellularLocation>
        <location evidence="3">Cytoplasm</location>
    </subcellularLocation>
    <subcellularLocation>
        <location evidence="2">Nucleus</location>
    </subcellularLocation>
</comment>
<evidence type="ECO:0000256" key="1">
    <source>
        <dbReference type="ARBA" id="ARBA00003836"/>
    </source>
</evidence>
<evidence type="ECO:0000256" key="8">
    <source>
        <dbReference type="ARBA" id="ARBA00022490"/>
    </source>
</evidence>
<dbReference type="FunCoup" id="A0A5J5FBN7">
    <property type="interactions" value="2"/>
</dbReference>
<dbReference type="GO" id="GO:0005737">
    <property type="term" value="C:cytoplasm"/>
    <property type="evidence" value="ECO:0007669"/>
    <property type="project" value="UniProtKB-SubCell"/>
</dbReference>
<keyword evidence="13" id="KW-1185">Reference proteome</keyword>
<comment type="caution">
    <text evidence="12">The sequence shown here is derived from an EMBL/GenBank/DDBJ whole genome shotgun (WGS) entry which is preliminary data.</text>
</comment>
<dbReference type="InterPro" id="IPR019191">
    <property type="entry name" value="Essential_protein_Yae1_N"/>
</dbReference>
<feature type="domain" description="Essential protein Yae1 N-terminal" evidence="11">
    <location>
        <begin position="54"/>
        <end position="92"/>
    </location>
</feature>
<accession>A0A5J5FBN7</accession>
<comment type="similarity">
    <text evidence="4">Belongs to the YAE1 family.</text>
</comment>
<evidence type="ECO:0000256" key="2">
    <source>
        <dbReference type="ARBA" id="ARBA00004123"/>
    </source>
</evidence>
<evidence type="ECO:0000259" key="11">
    <source>
        <dbReference type="Pfam" id="PF09811"/>
    </source>
</evidence>
<evidence type="ECO:0000256" key="9">
    <source>
        <dbReference type="ARBA" id="ARBA00023242"/>
    </source>
</evidence>
<dbReference type="Proteomes" id="UP000326924">
    <property type="component" value="Unassembled WGS sequence"/>
</dbReference>
<evidence type="ECO:0000256" key="6">
    <source>
        <dbReference type="ARBA" id="ARBA00017286"/>
    </source>
</evidence>
<dbReference type="AlphaFoldDB" id="A0A5J5FBN7"/>
<evidence type="ECO:0000313" key="12">
    <source>
        <dbReference type="EMBL" id="KAA8914843.1"/>
    </source>
</evidence>
<protein>
    <recommendedName>
        <fullName evidence="7">Protein YAE1</fullName>
    </recommendedName>
    <alternativeName>
        <fullName evidence="6">Protein yae1</fullName>
    </alternativeName>
</protein>
<dbReference type="Pfam" id="PF09811">
    <property type="entry name" value="Yae1_N"/>
    <property type="match status" value="1"/>
</dbReference>
<evidence type="ECO:0000256" key="3">
    <source>
        <dbReference type="ARBA" id="ARBA00004496"/>
    </source>
</evidence>
<evidence type="ECO:0000256" key="5">
    <source>
        <dbReference type="ARBA" id="ARBA00011427"/>
    </source>
</evidence>
<organism evidence="12 13">
    <name type="scientific">Sphaerosporella brunnea</name>
    <dbReference type="NCBI Taxonomy" id="1250544"/>
    <lineage>
        <taxon>Eukaryota</taxon>
        <taxon>Fungi</taxon>
        <taxon>Dikarya</taxon>
        <taxon>Ascomycota</taxon>
        <taxon>Pezizomycotina</taxon>
        <taxon>Pezizomycetes</taxon>
        <taxon>Pezizales</taxon>
        <taxon>Pyronemataceae</taxon>
        <taxon>Sphaerosporella</taxon>
    </lineage>
</organism>